<dbReference type="VEuPathDB" id="FungiDB:JI435_424020"/>
<keyword evidence="2" id="KW-1185">Reference proteome</keyword>
<gene>
    <name evidence="1" type="ORF">JI435_424020</name>
</gene>
<evidence type="ECO:0000313" key="2">
    <source>
        <dbReference type="Proteomes" id="UP000663193"/>
    </source>
</evidence>
<dbReference type="AlphaFoldDB" id="A0A7U2IC83"/>
<reference evidence="2" key="1">
    <citation type="journal article" date="2021" name="BMC Genomics">
        <title>Chromosome-level genome assembly and manually-curated proteome of model necrotroph Parastagonospora nodorum Sn15 reveals a genome-wide trove of candidate effector homologs, and redundancy of virulence-related functions within an accessory chromosome.</title>
        <authorList>
            <person name="Bertazzoni S."/>
            <person name="Jones D.A.B."/>
            <person name="Phan H.T."/>
            <person name="Tan K.-C."/>
            <person name="Hane J.K."/>
        </authorList>
    </citation>
    <scope>NUCLEOTIDE SEQUENCE [LARGE SCALE GENOMIC DNA]</scope>
    <source>
        <strain evidence="2">SN15 / ATCC MYA-4574 / FGSC 10173)</strain>
    </source>
</reference>
<dbReference type="Proteomes" id="UP000663193">
    <property type="component" value="Chromosome 22"/>
</dbReference>
<evidence type="ECO:0000313" key="1">
    <source>
        <dbReference type="EMBL" id="QRD07166.1"/>
    </source>
</evidence>
<accession>A0A7U2IC83</accession>
<protein>
    <submittedName>
        <fullName evidence="1">Uncharacterized protein</fullName>
    </submittedName>
</protein>
<sequence>MWQMCSAVLLRYIWSHHPQCHHTRACICHANVAGPSSPAPLWIFLTSGSHPTIKRVPTAITKSPWNKASNRRLVACAIANLSCRMRTCGEAKTEVGTATSWCGKSSQEHARHLDGYHELIWTTLKKIRVRYVRSIFECRMCRVFPSLVATL</sequence>
<name>A0A7U2IC83_PHANO</name>
<organism evidence="1 2">
    <name type="scientific">Phaeosphaeria nodorum (strain SN15 / ATCC MYA-4574 / FGSC 10173)</name>
    <name type="common">Glume blotch fungus</name>
    <name type="synonym">Parastagonospora nodorum</name>
    <dbReference type="NCBI Taxonomy" id="321614"/>
    <lineage>
        <taxon>Eukaryota</taxon>
        <taxon>Fungi</taxon>
        <taxon>Dikarya</taxon>
        <taxon>Ascomycota</taxon>
        <taxon>Pezizomycotina</taxon>
        <taxon>Dothideomycetes</taxon>
        <taxon>Pleosporomycetidae</taxon>
        <taxon>Pleosporales</taxon>
        <taxon>Pleosporineae</taxon>
        <taxon>Phaeosphaeriaceae</taxon>
        <taxon>Parastagonospora</taxon>
    </lineage>
</organism>
<dbReference type="EMBL" id="CP069044">
    <property type="protein sequence ID" value="QRD07166.1"/>
    <property type="molecule type" value="Genomic_DNA"/>
</dbReference>
<proteinExistence type="predicted"/>